<keyword evidence="3" id="KW-1185">Reference proteome</keyword>
<dbReference type="InterPro" id="IPR049874">
    <property type="entry name" value="ROK_cs"/>
</dbReference>
<dbReference type="Proteomes" id="UP001501508">
    <property type="component" value="Unassembled WGS sequence"/>
</dbReference>
<comment type="similarity">
    <text evidence="1">Belongs to the ROK (NagC/XylR) family.</text>
</comment>
<dbReference type="InterPro" id="IPR000600">
    <property type="entry name" value="ROK"/>
</dbReference>
<evidence type="ECO:0000313" key="2">
    <source>
        <dbReference type="EMBL" id="GAA4433245.1"/>
    </source>
</evidence>
<dbReference type="PANTHER" id="PTHR18964">
    <property type="entry name" value="ROK (REPRESSOR, ORF, KINASE) FAMILY"/>
    <property type="match status" value="1"/>
</dbReference>
<dbReference type="PANTHER" id="PTHR18964:SF149">
    <property type="entry name" value="BIFUNCTIONAL UDP-N-ACETYLGLUCOSAMINE 2-EPIMERASE_N-ACETYLMANNOSAMINE KINASE"/>
    <property type="match status" value="1"/>
</dbReference>
<reference evidence="3" key="1">
    <citation type="journal article" date="2019" name="Int. J. Syst. Evol. Microbiol.">
        <title>The Global Catalogue of Microorganisms (GCM) 10K type strain sequencing project: providing services to taxonomists for standard genome sequencing and annotation.</title>
        <authorList>
            <consortium name="The Broad Institute Genomics Platform"/>
            <consortium name="The Broad Institute Genome Sequencing Center for Infectious Disease"/>
            <person name="Wu L."/>
            <person name="Ma J."/>
        </authorList>
    </citation>
    <scope>NUCLEOTIDE SEQUENCE [LARGE SCALE GENOMIC DNA]</scope>
    <source>
        <strain evidence="3">JCM 31920</strain>
    </source>
</reference>
<dbReference type="EMBL" id="BAABEY010000005">
    <property type="protein sequence ID" value="GAA4433245.1"/>
    <property type="molecule type" value="Genomic_DNA"/>
</dbReference>
<evidence type="ECO:0000256" key="1">
    <source>
        <dbReference type="ARBA" id="ARBA00006479"/>
    </source>
</evidence>
<dbReference type="RefSeq" id="WP_345026613.1">
    <property type="nucleotide sequence ID" value="NZ_BAABEY010000005.1"/>
</dbReference>
<organism evidence="2 3">
    <name type="scientific">Ravibacter arvi</name>
    <dbReference type="NCBI Taxonomy" id="2051041"/>
    <lineage>
        <taxon>Bacteria</taxon>
        <taxon>Pseudomonadati</taxon>
        <taxon>Bacteroidota</taxon>
        <taxon>Cytophagia</taxon>
        <taxon>Cytophagales</taxon>
        <taxon>Spirosomataceae</taxon>
        <taxon>Ravibacter</taxon>
    </lineage>
</organism>
<gene>
    <name evidence="2" type="ORF">GCM10023091_06520</name>
</gene>
<dbReference type="InterPro" id="IPR043129">
    <property type="entry name" value="ATPase_NBD"/>
</dbReference>
<evidence type="ECO:0000313" key="3">
    <source>
        <dbReference type="Proteomes" id="UP001501508"/>
    </source>
</evidence>
<name>A0ABP8LQC5_9BACT</name>
<protein>
    <submittedName>
        <fullName evidence="2">ROK family protein</fullName>
    </submittedName>
</protein>
<dbReference type="SUPFAM" id="SSF53067">
    <property type="entry name" value="Actin-like ATPase domain"/>
    <property type="match status" value="1"/>
</dbReference>
<dbReference type="Pfam" id="PF00480">
    <property type="entry name" value="ROK"/>
    <property type="match status" value="1"/>
</dbReference>
<comment type="caution">
    <text evidence="2">The sequence shown here is derived from an EMBL/GenBank/DDBJ whole genome shotgun (WGS) entry which is preliminary data.</text>
</comment>
<dbReference type="PROSITE" id="PS01125">
    <property type="entry name" value="ROK"/>
    <property type="match status" value="1"/>
</dbReference>
<dbReference type="Gene3D" id="3.30.420.40">
    <property type="match status" value="2"/>
</dbReference>
<accession>A0ABP8LQC5</accession>
<sequence length="304" mass="31498">MKKTHSPLRAAIGIDLGGTCIKGALVSLDSGEVLRTASAETEDGRPDAWQKAVFEMVDGLEKKAAAPVAGIGLAAPGLVNDEHTAIAFMPGRMAGLAGLDWSRLLGAPVRVINDAHAALAAEVKYGAAKGLRNAVMLTLGTGVGGGIWLNGNLVKGFASRAGHLGHISLNASSLELGITGTPGSLENAIGNITVSQRTFGRYADTEKLLQGYRAGDPVAVWAWMESVKNLAAALASLINVFSPEAIVLGGGVVRAGEFLFTPLKEFLDVFEWKPTGVATPVLKARFDEWSGAIGAAASVELTCK</sequence>
<proteinExistence type="inferred from homology"/>